<keyword evidence="2 3" id="KW-0175">Coiled coil</keyword>
<name>A0A8T0PWQ7_PANVG</name>
<gene>
    <name evidence="5" type="ORF">PVAP13_7NG106367</name>
</gene>
<evidence type="ECO:0000256" key="1">
    <source>
        <dbReference type="ARBA" id="ARBA00005485"/>
    </source>
</evidence>
<feature type="region of interest" description="Disordered" evidence="4">
    <location>
        <begin position="307"/>
        <end position="331"/>
    </location>
</feature>
<reference evidence="5" key="1">
    <citation type="submission" date="2020-05" db="EMBL/GenBank/DDBJ databases">
        <title>WGS assembly of Panicum virgatum.</title>
        <authorList>
            <person name="Lovell J.T."/>
            <person name="Jenkins J."/>
            <person name="Shu S."/>
            <person name="Juenger T.E."/>
            <person name="Schmutz J."/>
        </authorList>
    </citation>
    <scope>NUCLEOTIDE SEQUENCE</scope>
    <source>
        <strain evidence="5">AP13</strain>
    </source>
</reference>
<comment type="similarity">
    <text evidence="1">Belongs to the WEB family.</text>
</comment>
<protein>
    <recommendedName>
        <fullName evidence="7">WEB family protein</fullName>
    </recommendedName>
</protein>
<accession>A0A8T0PWQ7</accession>
<comment type="caution">
    <text evidence="5">The sequence shown here is derived from an EMBL/GenBank/DDBJ whole genome shotgun (WGS) entry which is preliminary data.</text>
</comment>
<sequence length="354" mass="38424">MQCPLFPTTSTKPIACNYIPTRGHPSIGCFVLSKLRLSGLSSYTYTPIYIHLRLALRSIDRLSRQGRSSQLKQQTKMVGGDAGAGGEVVVVGRAEIDTRAPFRSVKEAVALFGEKVLAGELYAGLRLPAAAVNENRATATRPNYPAVSVTAGAVTTATPRPVPPVTGELAVAKQELEKEREEKQKMAGCIQSLQEELSHAMRELKRLKASEDEEAGANAKIIDLEIDEGRLSFTEAEKQPAPPRGSSDDGIAAAAGGELQKKRYVTFADPPTAAAACRAPPLPDVVMELHRAPQPHYYREPRFQRQMSAGHEAAKAMADEGRKKKKKKPLIPLVGALFMRRKKSSSSSCHDDPF</sequence>
<dbReference type="PANTHER" id="PTHR32054">
    <property type="entry name" value="HEAVY CHAIN, PUTATIVE, EXPRESSED-RELATED-RELATED"/>
    <property type="match status" value="1"/>
</dbReference>
<dbReference type="GO" id="GO:0005829">
    <property type="term" value="C:cytosol"/>
    <property type="evidence" value="ECO:0007669"/>
    <property type="project" value="TreeGrafter"/>
</dbReference>
<organism evidence="5 6">
    <name type="scientific">Panicum virgatum</name>
    <name type="common">Blackwell switchgrass</name>
    <dbReference type="NCBI Taxonomy" id="38727"/>
    <lineage>
        <taxon>Eukaryota</taxon>
        <taxon>Viridiplantae</taxon>
        <taxon>Streptophyta</taxon>
        <taxon>Embryophyta</taxon>
        <taxon>Tracheophyta</taxon>
        <taxon>Spermatophyta</taxon>
        <taxon>Magnoliopsida</taxon>
        <taxon>Liliopsida</taxon>
        <taxon>Poales</taxon>
        <taxon>Poaceae</taxon>
        <taxon>PACMAD clade</taxon>
        <taxon>Panicoideae</taxon>
        <taxon>Panicodae</taxon>
        <taxon>Paniceae</taxon>
        <taxon>Panicinae</taxon>
        <taxon>Panicum</taxon>
        <taxon>Panicum sect. Hiantes</taxon>
    </lineage>
</organism>
<feature type="compositionally biased region" description="Basic and acidic residues" evidence="4">
    <location>
        <begin position="312"/>
        <end position="322"/>
    </location>
</feature>
<keyword evidence="6" id="KW-1185">Reference proteome</keyword>
<evidence type="ECO:0008006" key="7">
    <source>
        <dbReference type="Google" id="ProtNLM"/>
    </source>
</evidence>
<dbReference type="Proteomes" id="UP000823388">
    <property type="component" value="Chromosome 7N"/>
</dbReference>
<dbReference type="EMBL" id="CM029050">
    <property type="protein sequence ID" value="KAG2564889.1"/>
    <property type="molecule type" value="Genomic_DNA"/>
</dbReference>
<dbReference type="OrthoDB" id="4585693at2759"/>
<evidence type="ECO:0000313" key="6">
    <source>
        <dbReference type="Proteomes" id="UP000823388"/>
    </source>
</evidence>
<dbReference type="PANTHER" id="PTHR32054:SF9">
    <property type="entry name" value="OS04G0116200 PROTEIN"/>
    <property type="match status" value="1"/>
</dbReference>
<feature type="coiled-coil region" evidence="3">
    <location>
        <begin position="176"/>
        <end position="214"/>
    </location>
</feature>
<evidence type="ECO:0000256" key="2">
    <source>
        <dbReference type="ARBA" id="ARBA00023054"/>
    </source>
</evidence>
<evidence type="ECO:0000256" key="3">
    <source>
        <dbReference type="SAM" id="Coils"/>
    </source>
</evidence>
<dbReference type="GO" id="GO:0009903">
    <property type="term" value="P:chloroplast avoidance movement"/>
    <property type="evidence" value="ECO:0007669"/>
    <property type="project" value="TreeGrafter"/>
</dbReference>
<proteinExistence type="inferred from homology"/>
<evidence type="ECO:0000256" key="4">
    <source>
        <dbReference type="SAM" id="MobiDB-lite"/>
    </source>
</evidence>
<dbReference type="AlphaFoldDB" id="A0A8T0PWQ7"/>
<dbReference type="GO" id="GO:0009904">
    <property type="term" value="P:chloroplast accumulation movement"/>
    <property type="evidence" value="ECO:0007669"/>
    <property type="project" value="TreeGrafter"/>
</dbReference>
<evidence type="ECO:0000313" key="5">
    <source>
        <dbReference type="EMBL" id="KAG2564889.1"/>
    </source>
</evidence>